<dbReference type="Proteomes" id="UP000005551">
    <property type="component" value="Unassembled WGS sequence"/>
</dbReference>
<protein>
    <submittedName>
        <fullName evidence="1">Uncharacterized protein</fullName>
    </submittedName>
</protein>
<reference evidence="1 2" key="1">
    <citation type="submission" date="2012-05" db="EMBL/GenBank/DDBJ databases">
        <title>Genome sequence of Nitritalea halalkaliphila LW7.</title>
        <authorList>
            <person name="Jangir P.K."/>
            <person name="Singh A."/>
            <person name="Shivaji S."/>
            <person name="Sharma R."/>
        </authorList>
    </citation>
    <scope>NUCLEOTIDE SEQUENCE [LARGE SCALE GENOMIC DNA]</scope>
    <source>
        <strain evidence="1 2">LW7</strain>
    </source>
</reference>
<accession>I5C5J8</accession>
<proteinExistence type="predicted"/>
<evidence type="ECO:0000313" key="2">
    <source>
        <dbReference type="Proteomes" id="UP000005551"/>
    </source>
</evidence>
<keyword evidence="2" id="KW-1185">Reference proteome</keyword>
<dbReference type="OrthoDB" id="187317at2"/>
<dbReference type="EMBL" id="AJYA01000016">
    <property type="protein sequence ID" value="EIM77100.1"/>
    <property type="molecule type" value="Genomic_DNA"/>
</dbReference>
<comment type="caution">
    <text evidence="1">The sequence shown here is derived from an EMBL/GenBank/DDBJ whole genome shotgun (WGS) entry which is preliminary data.</text>
</comment>
<sequence>MDKAPATSGQRPKRLRPFDRLRLIFEEQLSVLTLAEPLLIFSLADYKEKMAQQGFHSAFMQDEAGIFWCFEAGDTAPRLVESTDWLAPETPLLSVFRLLQEKRRYFIRDEEGLPAYIVTRTDLDKMPMRLGIFGMISIFETYLKEKIRQEIADWQGSISAERLAAAQQLYAIKRAREEEIDLVQCLQFGDIGSIYSKQQRFRAFDQNLSRDRWVQQMNAIGKLRDALAHSQAHLGLSWPEIGTLIAFIRSVVDE</sequence>
<name>I5C5J8_9BACT</name>
<dbReference type="AlphaFoldDB" id="I5C5J8"/>
<dbReference type="STRING" id="1189621.A3SI_07329"/>
<evidence type="ECO:0000313" key="1">
    <source>
        <dbReference type="EMBL" id="EIM77100.1"/>
    </source>
</evidence>
<dbReference type="RefSeq" id="WP_009054333.1">
    <property type="nucleotide sequence ID" value="NZ_AJYA01000016.1"/>
</dbReference>
<organism evidence="1 2">
    <name type="scientific">Nitritalea halalkaliphila LW7</name>
    <dbReference type="NCBI Taxonomy" id="1189621"/>
    <lineage>
        <taxon>Bacteria</taxon>
        <taxon>Pseudomonadati</taxon>
        <taxon>Bacteroidota</taxon>
        <taxon>Cytophagia</taxon>
        <taxon>Cytophagales</taxon>
        <taxon>Cyclobacteriaceae</taxon>
        <taxon>Nitritalea</taxon>
    </lineage>
</organism>
<gene>
    <name evidence="1" type="ORF">A3SI_07329</name>
</gene>